<dbReference type="InterPro" id="IPR013149">
    <property type="entry name" value="ADH-like_C"/>
</dbReference>
<sequence length="355" mass="38041">MKKGCPYGTHRVISPKGVLPQPADVIDNTMEIYDNEVLIDVKTLNVDSASFTEIVRRSCDGKKPADIENSPEDQEKVKQTMMNIVAKAGKHKNPWTGSGGMLLGTVKEVGPNYVGELKVGDKIATLVSLSLTPLVIEEILEMRPTIDQVDIKGQAILFQSGIYGIIPDDMPEGLALSALDVAGAPAQAAKLCQSGQKILVIGGGGKSGLLCLYEAKKRAGVTGKVVCAAGSQKSEDRARALDLADEYFHMDATDAVGMYNKAMELTDGELFDVVINCVNIENTEMASILATKDDGVVYFFSMATSFTKAALGAEGVGKDVNMIVGNGYTKGHAAITLQCLREHEGLRKLFEEMYA</sequence>
<dbReference type="InterPro" id="IPR036291">
    <property type="entry name" value="NAD(P)-bd_dom_sf"/>
</dbReference>
<feature type="domain" description="Alcohol dehydrogenase-like C-terminal" evidence="1">
    <location>
        <begin position="211"/>
        <end position="302"/>
    </location>
</feature>
<organism evidence="3 4">
    <name type="scientific">Anaerotruncus colihominis</name>
    <dbReference type="NCBI Taxonomy" id="169435"/>
    <lineage>
        <taxon>Bacteria</taxon>
        <taxon>Bacillati</taxon>
        <taxon>Bacillota</taxon>
        <taxon>Clostridia</taxon>
        <taxon>Eubacteriales</taxon>
        <taxon>Oscillospiraceae</taxon>
        <taxon>Anaerotruncus</taxon>
    </lineage>
</organism>
<protein>
    <submittedName>
        <fullName evidence="3">Zinc-binding alcohol dehydrogenase family protein</fullName>
    </submittedName>
</protein>
<name>A0A845QME0_9FIRM</name>
<proteinExistence type="predicted"/>
<dbReference type="SUPFAM" id="SSF51735">
    <property type="entry name" value="NAD(P)-binding Rossmann-fold domains"/>
    <property type="match status" value="1"/>
</dbReference>
<dbReference type="InterPro" id="IPR058932">
    <property type="entry name" value="KDD_N"/>
</dbReference>
<gene>
    <name evidence="3" type="ORF">D0435_09355</name>
</gene>
<dbReference type="Gene3D" id="3.90.180.10">
    <property type="entry name" value="Medium-chain alcohol dehydrogenases, catalytic domain"/>
    <property type="match status" value="1"/>
</dbReference>
<evidence type="ECO:0000259" key="2">
    <source>
        <dbReference type="Pfam" id="PF26370"/>
    </source>
</evidence>
<dbReference type="RefSeq" id="WP_160202139.1">
    <property type="nucleotide sequence ID" value="NZ_QXWK01000016.1"/>
</dbReference>
<dbReference type="Pfam" id="PF00107">
    <property type="entry name" value="ADH_zinc_N"/>
    <property type="match status" value="1"/>
</dbReference>
<evidence type="ECO:0000313" key="3">
    <source>
        <dbReference type="EMBL" id="NBH61857.1"/>
    </source>
</evidence>
<evidence type="ECO:0000313" key="4">
    <source>
        <dbReference type="Proteomes" id="UP000446866"/>
    </source>
</evidence>
<reference evidence="3 4" key="1">
    <citation type="submission" date="2018-08" db="EMBL/GenBank/DDBJ databases">
        <title>Murine metabolic-syndrome-specific gut microbial biobank.</title>
        <authorList>
            <person name="Liu C."/>
        </authorList>
    </citation>
    <scope>NUCLEOTIDE SEQUENCE [LARGE SCALE GENOMIC DNA]</scope>
    <source>
        <strain evidence="3 4">28</strain>
    </source>
</reference>
<evidence type="ECO:0000259" key="1">
    <source>
        <dbReference type="Pfam" id="PF00107"/>
    </source>
</evidence>
<dbReference type="EMBL" id="QXWK01000016">
    <property type="protein sequence ID" value="NBH61857.1"/>
    <property type="molecule type" value="Genomic_DNA"/>
</dbReference>
<dbReference type="AlphaFoldDB" id="A0A845QME0"/>
<dbReference type="Proteomes" id="UP000446866">
    <property type="component" value="Unassembled WGS sequence"/>
</dbReference>
<accession>A0A845QME0</accession>
<comment type="caution">
    <text evidence="3">The sequence shown here is derived from an EMBL/GenBank/DDBJ whole genome shotgun (WGS) entry which is preliminary data.</text>
</comment>
<keyword evidence="4" id="KW-1185">Reference proteome</keyword>
<feature type="domain" description="L-erythro-3,5-diaminohexanoate dehydrogenase N-terminal" evidence="2">
    <location>
        <begin position="10"/>
        <end position="166"/>
    </location>
</feature>
<dbReference type="Pfam" id="PF26370">
    <property type="entry name" value="KDD_N"/>
    <property type="match status" value="1"/>
</dbReference>